<gene>
    <name evidence="2" type="ORF">A2W52_00905</name>
</gene>
<evidence type="ECO:0000313" key="2">
    <source>
        <dbReference type="EMBL" id="OHA20942.1"/>
    </source>
</evidence>
<reference evidence="2 3" key="1">
    <citation type="journal article" date="2016" name="Nat. Commun.">
        <title>Thousands of microbial genomes shed light on interconnected biogeochemical processes in an aquifer system.</title>
        <authorList>
            <person name="Anantharaman K."/>
            <person name="Brown C.T."/>
            <person name="Hug L.A."/>
            <person name="Sharon I."/>
            <person name="Castelle C.J."/>
            <person name="Probst A.J."/>
            <person name="Thomas B.C."/>
            <person name="Singh A."/>
            <person name="Wilkins M.J."/>
            <person name="Karaoz U."/>
            <person name="Brodie E.L."/>
            <person name="Williams K.H."/>
            <person name="Hubbard S.S."/>
            <person name="Banfield J.F."/>
        </authorList>
    </citation>
    <scope>NUCLEOTIDE SEQUENCE [LARGE SCALE GENOMIC DNA]</scope>
</reference>
<dbReference type="InterPro" id="IPR052164">
    <property type="entry name" value="Anthracycline_SecMetBiosynth"/>
</dbReference>
<dbReference type="AlphaFoldDB" id="A0A1G2MD33"/>
<dbReference type="InterPro" id="IPR004360">
    <property type="entry name" value="Glyas_Fos-R_dOase_dom"/>
</dbReference>
<evidence type="ECO:0000313" key="3">
    <source>
        <dbReference type="Proteomes" id="UP000176493"/>
    </source>
</evidence>
<dbReference type="EMBL" id="MHRJ01000055">
    <property type="protein sequence ID" value="OHA20942.1"/>
    <property type="molecule type" value="Genomic_DNA"/>
</dbReference>
<accession>A0A1G2MD33</accession>
<dbReference type="Proteomes" id="UP000176493">
    <property type="component" value="Unassembled WGS sequence"/>
</dbReference>
<sequence length="136" mass="15134">MDGVNIVFEVKNMKIRGIDFVFLNVSDFKKSLRFYKDILGLKKTSEYKNMWAEFDVGNVTLAIGTYGKGPSARNRKNSTSVALAVNDVAEAVKELKKRGVKIVQPLQEHGVCYMAIIADPDGNELILHKRKDGTVG</sequence>
<evidence type="ECO:0000259" key="1">
    <source>
        <dbReference type="PROSITE" id="PS51819"/>
    </source>
</evidence>
<comment type="caution">
    <text evidence="2">The sequence shown here is derived from an EMBL/GenBank/DDBJ whole genome shotgun (WGS) entry which is preliminary data.</text>
</comment>
<feature type="domain" description="VOC" evidence="1">
    <location>
        <begin position="17"/>
        <end position="130"/>
    </location>
</feature>
<dbReference type="PROSITE" id="PS51819">
    <property type="entry name" value="VOC"/>
    <property type="match status" value="1"/>
</dbReference>
<dbReference type="Gene3D" id="3.10.180.10">
    <property type="entry name" value="2,3-Dihydroxybiphenyl 1,2-Dioxygenase, domain 1"/>
    <property type="match status" value="1"/>
</dbReference>
<dbReference type="PANTHER" id="PTHR33993:SF2">
    <property type="entry name" value="VOC DOMAIN-CONTAINING PROTEIN"/>
    <property type="match status" value="1"/>
</dbReference>
<dbReference type="PANTHER" id="PTHR33993">
    <property type="entry name" value="GLYOXALASE-RELATED"/>
    <property type="match status" value="1"/>
</dbReference>
<name>A0A1G2MD33_9BACT</name>
<dbReference type="SUPFAM" id="SSF54593">
    <property type="entry name" value="Glyoxalase/Bleomycin resistance protein/Dihydroxybiphenyl dioxygenase"/>
    <property type="match status" value="1"/>
</dbReference>
<organism evidence="2 3">
    <name type="scientific">Candidatus Taylorbacteria bacterium RIFCSPHIGHO2_02_49_25</name>
    <dbReference type="NCBI Taxonomy" id="1802305"/>
    <lineage>
        <taxon>Bacteria</taxon>
        <taxon>Candidatus Tayloriibacteriota</taxon>
    </lineage>
</organism>
<dbReference type="InterPro" id="IPR037523">
    <property type="entry name" value="VOC_core"/>
</dbReference>
<dbReference type="Pfam" id="PF00903">
    <property type="entry name" value="Glyoxalase"/>
    <property type="match status" value="1"/>
</dbReference>
<protein>
    <recommendedName>
        <fullName evidence="1">VOC domain-containing protein</fullName>
    </recommendedName>
</protein>
<proteinExistence type="predicted"/>
<dbReference type="InterPro" id="IPR029068">
    <property type="entry name" value="Glyas_Bleomycin-R_OHBP_Dase"/>
</dbReference>